<evidence type="ECO:0000259" key="6">
    <source>
        <dbReference type="PROSITE" id="PS50977"/>
    </source>
</evidence>
<dbReference type="SUPFAM" id="SSF46689">
    <property type="entry name" value="Homeodomain-like"/>
    <property type="match status" value="2"/>
</dbReference>
<evidence type="ECO:0000313" key="8">
    <source>
        <dbReference type="Proteomes" id="UP000294952"/>
    </source>
</evidence>
<comment type="caution">
    <text evidence="7">The sequence shown here is derived from an EMBL/GenBank/DDBJ whole genome shotgun (WGS) entry which is preliminary data.</text>
</comment>
<dbReference type="InterPro" id="IPR036388">
    <property type="entry name" value="WH-like_DNA-bd_sf"/>
</dbReference>
<dbReference type="GO" id="GO:0043565">
    <property type="term" value="F:sequence-specific DNA binding"/>
    <property type="evidence" value="ECO:0007669"/>
    <property type="project" value="InterPro"/>
</dbReference>
<evidence type="ECO:0000256" key="3">
    <source>
        <dbReference type="ARBA" id="ARBA00023163"/>
    </source>
</evidence>
<dbReference type="PROSITE" id="PS01124">
    <property type="entry name" value="HTH_ARAC_FAMILY_2"/>
    <property type="match status" value="1"/>
</dbReference>
<evidence type="ECO:0000256" key="2">
    <source>
        <dbReference type="ARBA" id="ARBA00023125"/>
    </source>
</evidence>
<dbReference type="PANTHER" id="PTHR43479">
    <property type="entry name" value="ACREF/ENVCD OPERON REPRESSOR-RELATED"/>
    <property type="match status" value="1"/>
</dbReference>
<dbReference type="SUPFAM" id="SSF48498">
    <property type="entry name" value="Tetracyclin repressor-like, C-terminal domain"/>
    <property type="match status" value="1"/>
</dbReference>
<evidence type="ECO:0000313" key="7">
    <source>
        <dbReference type="EMBL" id="TDL12089.1"/>
    </source>
</evidence>
<dbReference type="InterPro" id="IPR036271">
    <property type="entry name" value="Tet_transcr_reg_TetR-rel_C_sf"/>
</dbReference>
<feature type="domain" description="HTH tetR-type" evidence="6">
    <location>
        <begin position="74"/>
        <end position="134"/>
    </location>
</feature>
<dbReference type="Pfam" id="PF00440">
    <property type="entry name" value="TetR_N"/>
    <property type="match status" value="1"/>
</dbReference>
<proteinExistence type="predicted"/>
<dbReference type="Pfam" id="PF13384">
    <property type="entry name" value="HTH_23"/>
    <property type="match status" value="1"/>
</dbReference>
<feature type="domain" description="HTH araC/xylS-type" evidence="5">
    <location>
        <begin position="46"/>
        <end position="113"/>
    </location>
</feature>
<keyword evidence="1" id="KW-0805">Transcription regulation</keyword>
<dbReference type="InterPro" id="IPR009057">
    <property type="entry name" value="Homeodomain-like_sf"/>
</dbReference>
<evidence type="ECO:0000256" key="1">
    <source>
        <dbReference type="ARBA" id="ARBA00023015"/>
    </source>
</evidence>
<dbReference type="Gene3D" id="1.10.357.10">
    <property type="entry name" value="Tetracycline Repressor, domain 2"/>
    <property type="match status" value="1"/>
</dbReference>
<feature type="DNA-binding region" description="H-T-H motif" evidence="4">
    <location>
        <begin position="97"/>
        <end position="116"/>
    </location>
</feature>
<keyword evidence="2 4" id="KW-0238">DNA-binding</keyword>
<dbReference type="GO" id="GO:0003700">
    <property type="term" value="F:DNA-binding transcription factor activity"/>
    <property type="evidence" value="ECO:0007669"/>
    <property type="project" value="InterPro"/>
</dbReference>
<dbReference type="InterPro" id="IPR018060">
    <property type="entry name" value="HTH_AraC"/>
</dbReference>
<dbReference type="AlphaFoldDB" id="A0A4R5XDR4"/>
<dbReference type="PANTHER" id="PTHR43479:SF11">
    <property type="entry name" value="ACREF_ENVCD OPERON REPRESSOR-RELATED"/>
    <property type="match status" value="1"/>
</dbReference>
<name>A0A4R5XDR4_9MYCO</name>
<accession>A0A4R5XDR4</accession>
<dbReference type="PROSITE" id="PS50977">
    <property type="entry name" value="HTH_TETR_2"/>
    <property type="match status" value="1"/>
</dbReference>
<reference evidence="7 8" key="1">
    <citation type="submission" date="2019-01" db="EMBL/GenBank/DDBJ databases">
        <title>High-quality-draft genome sequences of five non-tuberculosis mycobacteriaceae isolated from a nosocomial environment.</title>
        <authorList>
            <person name="Tiago I."/>
            <person name="Alarico S."/>
            <person name="Pereira S.G."/>
            <person name="Coelho C."/>
            <person name="Maranha A."/>
            <person name="Empadinhas N."/>
        </authorList>
    </citation>
    <scope>NUCLEOTIDE SEQUENCE [LARGE SCALE GENOMIC DNA]</scope>
    <source>
        <strain evidence="7 8">22DIII</strain>
    </source>
</reference>
<dbReference type="Gene3D" id="1.10.10.60">
    <property type="entry name" value="Homeodomain-like"/>
    <property type="match status" value="1"/>
</dbReference>
<dbReference type="EMBL" id="SDLP01000001">
    <property type="protein sequence ID" value="TDL12089.1"/>
    <property type="molecule type" value="Genomic_DNA"/>
</dbReference>
<dbReference type="Gene3D" id="1.10.10.10">
    <property type="entry name" value="Winged helix-like DNA-binding domain superfamily/Winged helix DNA-binding domain"/>
    <property type="match status" value="1"/>
</dbReference>
<dbReference type="InterPro" id="IPR050624">
    <property type="entry name" value="HTH-type_Tx_Regulator"/>
</dbReference>
<protein>
    <submittedName>
        <fullName evidence="7">TetR/AcrR family transcriptional regulator</fullName>
    </submittedName>
</protein>
<dbReference type="InterPro" id="IPR001647">
    <property type="entry name" value="HTH_TetR"/>
</dbReference>
<sequence length="260" mass="28665">MRLLHVECNLRKAASSYDRHMAGRSSPGISVRQAAVERVLGGERASTVAEEVGVHTSTVHRWVNDASGRDTKSVPTDLRLMIATQELLRDQDYSQITVEEVAQHCGVALRTAFHHFDSKRELFKAAIDNAAIVLVEAMRRHYESSPWPAEPLSQLSTFLRLSAEAIYATPSAHVLFRDLGVPRSESFAERWHDTFEQGVEQILTRCAADATIDPDTDIPAAAHTITGAMRGIHAAVFDRGDTAQALRMVGRLHLTVSSDS</sequence>
<gene>
    <name evidence="7" type="ORF">EUA04_03660</name>
</gene>
<dbReference type="Proteomes" id="UP000294952">
    <property type="component" value="Unassembled WGS sequence"/>
</dbReference>
<keyword evidence="3" id="KW-0804">Transcription</keyword>
<evidence type="ECO:0000256" key="4">
    <source>
        <dbReference type="PROSITE-ProRule" id="PRU00335"/>
    </source>
</evidence>
<organism evidence="7 8">
    <name type="scientific">Mycolicibacterium obuense</name>
    <dbReference type="NCBI Taxonomy" id="1807"/>
    <lineage>
        <taxon>Bacteria</taxon>
        <taxon>Bacillati</taxon>
        <taxon>Actinomycetota</taxon>
        <taxon>Actinomycetes</taxon>
        <taxon>Mycobacteriales</taxon>
        <taxon>Mycobacteriaceae</taxon>
        <taxon>Mycolicibacterium</taxon>
    </lineage>
</organism>
<evidence type="ECO:0000259" key="5">
    <source>
        <dbReference type="PROSITE" id="PS01124"/>
    </source>
</evidence>